<dbReference type="PROSITE" id="PS50166">
    <property type="entry name" value="IMPORTIN_B_NT"/>
    <property type="match status" value="1"/>
</dbReference>
<dbReference type="GO" id="GO:0006606">
    <property type="term" value="P:protein import into nucleus"/>
    <property type="evidence" value="ECO:0007669"/>
    <property type="project" value="TreeGrafter"/>
</dbReference>
<dbReference type="InterPro" id="IPR016024">
    <property type="entry name" value="ARM-type_fold"/>
</dbReference>
<dbReference type="PANTHER" id="PTHR10997:SF7">
    <property type="entry name" value="IMPORTIN-11"/>
    <property type="match status" value="1"/>
</dbReference>
<dbReference type="SUPFAM" id="SSF48371">
    <property type="entry name" value="ARM repeat"/>
    <property type="match status" value="1"/>
</dbReference>
<dbReference type="Proteomes" id="UP000291422">
    <property type="component" value="Unassembled WGS sequence"/>
</dbReference>
<evidence type="ECO:0000256" key="1">
    <source>
        <dbReference type="ARBA" id="ARBA00004123"/>
    </source>
</evidence>
<keyword evidence="3" id="KW-0813">Transport</keyword>
<dbReference type="FunFam" id="1.25.10.10:FF:000362">
    <property type="entry name" value="Importin 11, putative"/>
    <property type="match status" value="1"/>
</dbReference>
<name>A0A4Q4N232_ALTAL</name>
<comment type="subcellular location">
    <subcellularLocation>
        <location evidence="1">Nucleus</location>
    </subcellularLocation>
</comment>
<comment type="similarity">
    <text evidence="2">Belongs to the importin beta family.</text>
</comment>
<dbReference type="InterPro" id="IPR011989">
    <property type="entry name" value="ARM-like"/>
</dbReference>
<evidence type="ECO:0000259" key="5">
    <source>
        <dbReference type="PROSITE" id="PS50166"/>
    </source>
</evidence>
<dbReference type="Pfam" id="PF25758">
    <property type="entry name" value="TPR_IPO11"/>
    <property type="match status" value="1"/>
</dbReference>
<dbReference type="SMART" id="SM00913">
    <property type="entry name" value="IBN_N"/>
    <property type="match status" value="1"/>
</dbReference>
<sequence>MSNEFSVEVPGEANPLTENILFHVLRSASSADQTQVQSGTKQLQQWEKAQGYYPLLQTVFLDQSLPLEVRYLAIIQLKNGIDKYWRKTATNAVSKEDKATIRARLLESAVNEADHRLALQNALVVAKIVRFEFPNDWPELFQQLLHVLRASTDPNAYRLQLPRALLVLLYIVKELSTGRLLRTRQSLQTVAPEIFNVLGTIYVNKVQTWQAFFRDGGDDEGGALESIDNSLLAIKTMRRLIIAGYEFPGRDKDVQGFWTLTRTHFGEFLQYVIPENSPLAVEVQKKIGKHLMQLSKLHLNMATTHPADFVLLPNSIDLARDYWSLISRLGEQWGSKSIEGAKVGTDGDEEDESPIIERLGLKGLLLIRACVKMVFYPTQTFRFKHQQEKDEKNQATHMIKTDLLTDDLVREMISALVQRFFVFRPSDLRMWEEEPDEWEKMEEGAEDWEFAIRPCAEKLFLDLAKNFKNLIIQPLLQVFYTVATPENEDILFKDSVYTAIGLAADILHDQVDFDSFLEKTLVVEVAKQKPGYNIIRRRIAIIISQWITIKMAKEKKPIVYQIFQHLLDKNDPMNDQVVRITAGRKFHAVADEWEFQADAFLPYSQLMLDRLMALVQEVELPETKMALLNTISLVVYRLEHHITPYANSIIALLPPLWEQSGEEHLMKQAILTLLARLTNAMKAESRSFHVSFLPIIQSAIEPGSETQVYLLEDALDLWASIIAQTPSAPEPTPPELLNLLPYLLPLFSMDNETLRKAIEITEAYLLLAPAAVLADSFRPAILQALAELLGSLKPEANGIMTHLVTCIIRGADGVGGENAVKVLTSDLISSGFLAKVMEGLHGAWTHHQSHGPYRELPSRAVDGVVETDYFTVLARIGVASPSVLLEALSSLSSEGLEKTLDWLLEEWFSHIENIGDAPNKKLMCLVLTRFLEGGQPWMMGRLQSLIGIWTDVLGELLDGMDDRSQDSLFWPPEPYHPTEPEAPEDIRKRELIYTDPVHQINLVAFVREHLQQAIQQVGGEQAFQEEWLSRVDKEILKGFGELGIM</sequence>
<gene>
    <name evidence="6" type="ORF">AA0117_g11517</name>
</gene>
<evidence type="ECO:0000256" key="2">
    <source>
        <dbReference type="ARBA" id="ARBA00007991"/>
    </source>
</evidence>
<comment type="caution">
    <text evidence="6">The sequence shown here is derived from an EMBL/GenBank/DDBJ whole genome shotgun (WGS) entry which is preliminary data.</text>
</comment>
<reference evidence="7" key="1">
    <citation type="journal article" date="2019" name="bioRxiv">
        <title>Genomics, evolutionary history and diagnostics of the Alternaria alternata species group including apple and Asian pear pathotypes.</title>
        <authorList>
            <person name="Armitage A.D."/>
            <person name="Cockerton H.M."/>
            <person name="Sreenivasaprasad S."/>
            <person name="Woodhall J.W."/>
            <person name="Lane C.R."/>
            <person name="Harrison R.J."/>
            <person name="Clarkson J.P."/>
        </authorList>
    </citation>
    <scope>NUCLEOTIDE SEQUENCE [LARGE SCALE GENOMIC DNA]</scope>
    <source>
        <strain evidence="7">FERA 1177</strain>
    </source>
</reference>
<dbReference type="InterPro" id="IPR001494">
    <property type="entry name" value="Importin-beta_N"/>
</dbReference>
<feature type="domain" description="Importin N-terminal" evidence="5">
    <location>
        <begin position="39"/>
        <end position="111"/>
    </location>
</feature>
<proteinExistence type="inferred from homology"/>
<dbReference type="GO" id="GO:0005635">
    <property type="term" value="C:nuclear envelope"/>
    <property type="evidence" value="ECO:0007669"/>
    <property type="project" value="TreeGrafter"/>
</dbReference>
<dbReference type="AlphaFoldDB" id="A0A4Q4N232"/>
<evidence type="ECO:0000256" key="4">
    <source>
        <dbReference type="ARBA" id="ARBA00023242"/>
    </source>
</evidence>
<keyword evidence="4" id="KW-0539">Nucleus</keyword>
<dbReference type="GO" id="GO:0031267">
    <property type="term" value="F:small GTPase binding"/>
    <property type="evidence" value="ECO:0007669"/>
    <property type="project" value="InterPro"/>
</dbReference>
<dbReference type="Gene3D" id="1.25.10.10">
    <property type="entry name" value="Leucine-rich Repeat Variant"/>
    <property type="match status" value="1"/>
</dbReference>
<dbReference type="InterPro" id="IPR058669">
    <property type="entry name" value="TPR_IPO7/11-like"/>
</dbReference>
<dbReference type="Pfam" id="PF03810">
    <property type="entry name" value="IBN_N"/>
    <property type="match status" value="1"/>
</dbReference>
<protein>
    <submittedName>
        <fullName evidence="6">Importin-11</fullName>
    </submittedName>
</protein>
<dbReference type="VEuPathDB" id="FungiDB:CC77DRAFT_1020936"/>
<organism evidence="6 7">
    <name type="scientific">Alternaria alternata</name>
    <name type="common">Alternaria rot fungus</name>
    <name type="synonym">Torula alternata</name>
    <dbReference type="NCBI Taxonomy" id="5599"/>
    <lineage>
        <taxon>Eukaryota</taxon>
        <taxon>Fungi</taxon>
        <taxon>Dikarya</taxon>
        <taxon>Ascomycota</taxon>
        <taxon>Pezizomycotina</taxon>
        <taxon>Dothideomycetes</taxon>
        <taxon>Pleosporomycetidae</taxon>
        <taxon>Pleosporales</taxon>
        <taxon>Pleosporineae</taxon>
        <taxon>Pleosporaceae</taxon>
        <taxon>Alternaria</taxon>
        <taxon>Alternaria sect. Alternaria</taxon>
        <taxon>Alternaria alternata complex</taxon>
    </lineage>
</organism>
<evidence type="ECO:0000313" key="6">
    <source>
        <dbReference type="EMBL" id="RYN67416.1"/>
    </source>
</evidence>
<dbReference type="PANTHER" id="PTHR10997">
    <property type="entry name" value="IMPORTIN-7, 8, 11"/>
    <property type="match status" value="1"/>
</dbReference>
<accession>A0A4Q4N232</accession>
<evidence type="ECO:0000313" key="7">
    <source>
        <dbReference type="Proteomes" id="UP000291422"/>
    </source>
</evidence>
<evidence type="ECO:0000256" key="3">
    <source>
        <dbReference type="ARBA" id="ARBA00022448"/>
    </source>
</evidence>
<dbReference type="GO" id="GO:0005829">
    <property type="term" value="C:cytosol"/>
    <property type="evidence" value="ECO:0007669"/>
    <property type="project" value="TreeGrafter"/>
</dbReference>
<dbReference type="EMBL" id="PDXD01000053">
    <property type="protein sequence ID" value="RYN67416.1"/>
    <property type="molecule type" value="Genomic_DNA"/>
</dbReference>